<dbReference type="AlphaFoldDB" id="A0A502LFW2"/>
<dbReference type="RefSeq" id="WP_140527124.1">
    <property type="nucleotide sequence ID" value="NZ_SDPD01000004.1"/>
</dbReference>
<organism evidence="1 2">
    <name type="scientific">Haemophilus haemolyticus</name>
    <dbReference type="NCBI Taxonomy" id="726"/>
    <lineage>
        <taxon>Bacteria</taxon>
        <taxon>Pseudomonadati</taxon>
        <taxon>Pseudomonadota</taxon>
        <taxon>Gammaproteobacteria</taxon>
        <taxon>Pasteurellales</taxon>
        <taxon>Pasteurellaceae</taxon>
        <taxon>Haemophilus</taxon>
    </lineage>
</organism>
<evidence type="ECO:0000313" key="2">
    <source>
        <dbReference type="Proteomes" id="UP000316282"/>
    </source>
</evidence>
<comment type="caution">
    <text evidence="1">The sequence shown here is derived from an EMBL/GenBank/DDBJ whole genome shotgun (WGS) entry which is preliminary data.</text>
</comment>
<gene>
    <name evidence="1" type="ORF">EUX52_02865</name>
</gene>
<sequence>MEFKFKQTDEPTYSTDPYYDLTIGGYIKPSELLADTEQIKQVEQAIQIVYEFLEQAESNGVLEIC</sequence>
<proteinExistence type="predicted"/>
<name>A0A502LFW2_HAEHA</name>
<dbReference type="EMBL" id="SDPD01000004">
    <property type="protein sequence ID" value="TPH22746.1"/>
    <property type="molecule type" value="Genomic_DNA"/>
</dbReference>
<reference evidence="1 2" key="1">
    <citation type="submission" date="2019-01" db="EMBL/GenBank/DDBJ databases">
        <title>Comparative genomic analysis identifies haemin-independent Haemophilus haemolyticus: a formal re-classification of Haemophilus intermedius.</title>
        <authorList>
            <person name="Harris T.M."/>
            <person name="Price E.P."/>
            <person name="Sarovich D.S."/>
            <person name="Norskov-Lauritsen N."/>
            <person name="Beissbarth J."/>
            <person name="Chang A.B."/>
            <person name="Smith-Vaughan H.C."/>
        </authorList>
    </citation>
    <scope>NUCLEOTIDE SEQUENCE [LARGE SCALE GENOMIC DNA]</scope>
    <source>
        <strain evidence="1 2">60982 B Hi-1</strain>
    </source>
</reference>
<accession>A0A502LFW2</accession>
<dbReference type="Proteomes" id="UP000316282">
    <property type="component" value="Unassembled WGS sequence"/>
</dbReference>
<evidence type="ECO:0000313" key="1">
    <source>
        <dbReference type="EMBL" id="TPH22746.1"/>
    </source>
</evidence>
<protein>
    <submittedName>
        <fullName evidence="1">Uncharacterized protein</fullName>
    </submittedName>
</protein>